<name>A0A0N5D5Z0_THECL</name>
<reference evidence="2 3" key="2">
    <citation type="submission" date="2018-11" db="EMBL/GenBank/DDBJ databases">
        <authorList>
            <consortium name="Pathogen Informatics"/>
        </authorList>
    </citation>
    <scope>NUCLEOTIDE SEQUENCE [LARGE SCALE GENOMIC DNA]</scope>
</reference>
<reference evidence="4" key="1">
    <citation type="submission" date="2017-02" db="UniProtKB">
        <authorList>
            <consortium name="WormBaseParasite"/>
        </authorList>
    </citation>
    <scope>IDENTIFICATION</scope>
</reference>
<evidence type="ECO:0000313" key="3">
    <source>
        <dbReference type="Proteomes" id="UP000276776"/>
    </source>
</evidence>
<feature type="transmembrane region" description="Helical" evidence="1">
    <location>
        <begin position="273"/>
        <end position="290"/>
    </location>
</feature>
<sequence>MAVTVNGAICCGQLAMSLMQTFFMFYYVKVFWNIYKIDQFWFGLSQMLFVVWNAINDPTTWFHCRTKVISYLAPFLAISFLIFWFPWYDIEKPSQPYIVGYHLIVALFLYDSFFSCVNVSWSALFAETTCNRSERISALKFSQFAILISVNIIPITEKLTDGLDKFRIFQCISVILAMLALICFKITGSLKYRKSTYDEVNSPKPLREKSATKIAFALKTTAQILTNGDFRIIAFTYFLHSCRSTIHLNFASIATELLVPENVMEKGSWEMSIFYAACTLGPQLLVVLSGDLIVRIGAASVITKSLIGSVISSFSLMMFGYSRPYLIILFMLFDSITVHSIAPLYQVLLAEYIEDDMTHFARQ</sequence>
<protein>
    <submittedName>
        <fullName evidence="4">Major facilitator superfamily protein</fullName>
    </submittedName>
</protein>
<keyword evidence="3" id="KW-1185">Reference proteome</keyword>
<feature type="transmembrane region" description="Helical" evidence="1">
    <location>
        <begin position="40"/>
        <end position="56"/>
    </location>
</feature>
<feature type="transmembrane region" description="Helical" evidence="1">
    <location>
        <begin position="99"/>
        <end position="126"/>
    </location>
</feature>
<dbReference type="STRING" id="103827.A0A0N5D5Z0"/>
<feature type="transmembrane region" description="Helical" evidence="1">
    <location>
        <begin position="7"/>
        <end position="28"/>
    </location>
</feature>
<evidence type="ECO:0000313" key="4">
    <source>
        <dbReference type="WBParaSite" id="TCLT_0000843601-mRNA-1"/>
    </source>
</evidence>
<feature type="transmembrane region" description="Helical" evidence="1">
    <location>
        <begin position="68"/>
        <end position="87"/>
    </location>
</feature>
<dbReference type="WBParaSite" id="TCLT_0000843601-mRNA-1">
    <property type="protein sequence ID" value="TCLT_0000843601-mRNA-1"/>
    <property type="gene ID" value="TCLT_0000843601"/>
</dbReference>
<dbReference type="SUPFAM" id="SSF103473">
    <property type="entry name" value="MFS general substrate transporter"/>
    <property type="match status" value="1"/>
</dbReference>
<gene>
    <name evidence="2" type="ORF">TCLT_LOCUS8425</name>
</gene>
<organism evidence="4">
    <name type="scientific">Thelazia callipaeda</name>
    <name type="common">Oriental eyeworm</name>
    <name type="synonym">Parasitic nematode</name>
    <dbReference type="NCBI Taxonomy" id="103827"/>
    <lineage>
        <taxon>Eukaryota</taxon>
        <taxon>Metazoa</taxon>
        <taxon>Ecdysozoa</taxon>
        <taxon>Nematoda</taxon>
        <taxon>Chromadorea</taxon>
        <taxon>Rhabditida</taxon>
        <taxon>Spirurina</taxon>
        <taxon>Spiruromorpha</taxon>
        <taxon>Thelazioidea</taxon>
        <taxon>Thelaziidae</taxon>
        <taxon>Thelazia</taxon>
    </lineage>
</organism>
<dbReference type="Proteomes" id="UP000276776">
    <property type="component" value="Unassembled WGS sequence"/>
</dbReference>
<feature type="transmembrane region" description="Helical" evidence="1">
    <location>
        <begin position="296"/>
        <end position="319"/>
    </location>
</feature>
<dbReference type="Gene3D" id="1.20.1250.20">
    <property type="entry name" value="MFS general substrate transporter like domains"/>
    <property type="match status" value="1"/>
</dbReference>
<dbReference type="OMA" id="AYCALEC"/>
<evidence type="ECO:0000313" key="2">
    <source>
        <dbReference type="EMBL" id="VDN05982.1"/>
    </source>
</evidence>
<dbReference type="OrthoDB" id="189226at2759"/>
<feature type="transmembrane region" description="Helical" evidence="1">
    <location>
        <begin position="167"/>
        <end position="184"/>
    </location>
</feature>
<dbReference type="PANTHER" id="PTHR28658">
    <property type="entry name" value="TRANSMEMBRANE PROTEIN 180"/>
    <property type="match status" value="1"/>
</dbReference>
<dbReference type="AlphaFoldDB" id="A0A0N5D5Z0"/>
<dbReference type="PANTHER" id="PTHR28658:SF1">
    <property type="entry name" value="MAJOR FACILITATOR SUPERFAMILY DOMAIN CONTAINING 13B"/>
    <property type="match status" value="1"/>
</dbReference>
<keyword evidence="1" id="KW-0812">Transmembrane</keyword>
<feature type="transmembrane region" description="Helical" evidence="1">
    <location>
        <begin position="326"/>
        <end position="348"/>
    </location>
</feature>
<feature type="transmembrane region" description="Helical" evidence="1">
    <location>
        <begin position="138"/>
        <end position="155"/>
    </location>
</feature>
<dbReference type="InterPro" id="IPR036259">
    <property type="entry name" value="MFS_trans_sf"/>
</dbReference>
<dbReference type="Pfam" id="PF13347">
    <property type="entry name" value="MFS_2"/>
    <property type="match status" value="1"/>
</dbReference>
<proteinExistence type="predicted"/>
<dbReference type="InterPro" id="IPR040035">
    <property type="entry name" value="TMEM180"/>
</dbReference>
<dbReference type="EMBL" id="UYYF01004631">
    <property type="protein sequence ID" value="VDN05982.1"/>
    <property type="molecule type" value="Genomic_DNA"/>
</dbReference>
<accession>A0A0N5D5Z0</accession>
<keyword evidence="1" id="KW-1133">Transmembrane helix</keyword>
<keyword evidence="1" id="KW-0472">Membrane</keyword>
<evidence type="ECO:0000256" key="1">
    <source>
        <dbReference type="SAM" id="Phobius"/>
    </source>
</evidence>